<dbReference type="AlphaFoldDB" id="D7DST9"/>
<dbReference type="eggNOG" id="arCOG07964">
    <property type="taxonomic scope" value="Archaea"/>
</dbReference>
<dbReference type="CDD" id="cd00085">
    <property type="entry name" value="HNHc"/>
    <property type="match status" value="1"/>
</dbReference>
<protein>
    <recommendedName>
        <fullName evidence="1">HNH nuclease domain-containing protein</fullName>
    </recommendedName>
</protein>
<name>D7DST9_METV3</name>
<dbReference type="Proteomes" id="UP000007722">
    <property type="component" value="Chromosome"/>
</dbReference>
<gene>
    <name evidence="2" type="ordered locus">Mvol_0539</name>
</gene>
<dbReference type="KEGG" id="mvo:Mvol_0539"/>
<reference evidence="2 3" key="1">
    <citation type="submission" date="2010-05" db="EMBL/GenBank/DDBJ databases">
        <title>Complete sequence of Methanococcus voltae A3.</title>
        <authorList>
            <consortium name="US DOE Joint Genome Institute"/>
            <person name="Lucas S."/>
            <person name="Copeland A."/>
            <person name="Lapidus A."/>
            <person name="Cheng J.-F."/>
            <person name="Bruce D."/>
            <person name="Goodwin L."/>
            <person name="Pitluck S."/>
            <person name="Lowry S."/>
            <person name="Clum A."/>
            <person name="Land M."/>
            <person name="Hauser L."/>
            <person name="Kyrpides N."/>
            <person name="Mikhailova N."/>
            <person name="Whitman W.B."/>
            <person name="Woyke T."/>
        </authorList>
    </citation>
    <scope>NUCLEOTIDE SEQUENCE [LARGE SCALE GENOMIC DNA]</scope>
    <source>
        <strain evidence="3">ATCC BAA-1334 / A3</strain>
    </source>
</reference>
<dbReference type="Gene3D" id="1.10.30.50">
    <property type="match status" value="1"/>
</dbReference>
<proteinExistence type="predicted"/>
<evidence type="ECO:0000259" key="1">
    <source>
        <dbReference type="Pfam" id="PF13395"/>
    </source>
</evidence>
<feature type="domain" description="HNH nuclease" evidence="1">
    <location>
        <begin position="248"/>
        <end position="293"/>
    </location>
</feature>
<accession>D7DST9</accession>
<dbReference type="STRING" id="456320.Mvol_0539"/>
<sequence>MYGIIEGISINEYIATWNNIIANCSYDNTYKMAWAKALVELCVLNTDLKDKSINQYNSKETITFTFEEIAELYLKYYWNQTIYFDLVQGSNLTKLPVIIQHVKKLINEYKLIAGNNPKKYEKIDFKALGLEKSYKNTIKKISNVLPENVAWRFKKLNKNTYEIYELNREKRTVSFKLEDSMILNKYSDLMFQIINYRWTQMLEGFNLSPRISSKVKVSDQSEIKRNSLNKFKKFLDCEFEDENRYCFYSNEELSDGLTSIDHVIPWSFMYSDDIWNLVYCNRCINSSKSNKTPAENTIEKLEDRNILLLKKLENSIYSTSKITKELNLAIKKDYVRKFWIASKG</sequence>
<dbReference type="InParanoid" id="D7DST9"/>
<dbReference type="EMBL" id="CP002057">
    <property type="protein sequence ID" value="ADI36199.1"/>
    <property type="molecule type" value="Genomic_DNA"/>
</dbReference>
<dbReference type="InterPro" id="IPR003615">
    <property type="entry name" value="HNH_nuc"/>
</dbReference>
<evidence type="ECO:0000313" key="2">
    <source>
        <dbReference type="EMBL" id="ADI36199.1"/>
    </source>
</evidence>
<dbReference type="HOGENOM" id="CLU_067066_1_0_2"/>
<evidence type="ECO:0000313" key="3">
    <source>
        <dbReference type="Proteomes" id="UP000007722"/>
    </source>
</evidence>
<dbReference type="Pfam" id="PF13395">
    <property type="entry name" value="HNH_4"/>
    <property type="match status" value="1"/>
</dbReference>
<organism evidence="2 3">
    <name type="scientific">Methanococcus voltae (strain ATCC BAA-1334 / A3)</name>
    <dbReference type="NCBI Taxonomy" id="456320"/>
    <lineage>
        <taxon>Archaea</taxon>
        <taxon>Methanobacteriati</taxon>
        <taxon>Methanobacteriota</taxon>
        <taxon>Methanomada group</taxon>
        <taxon>Methanococci</taxon>
        <taxon>Methanococcales</taxon>
        <taxon>Methanococcaceae</taxon>
        <taxon>Methanococcus</taxon>
    </lineage>
</organism>
<keyword evidence="3" id="KW-1185">Reference proteome</keyword>